<name>A0AAN0MBR4_9RHOB</name>
<dbReference type="PANTHER" id="PTHR42850:SF4">
    <property type="entry name" value="ZINC-DEPENDENT ENDOPOLYPHOSPHATASE"/>
    <property type="match status" value="1"/>
</dbReference>
<protein>
    <submittedName>
        <fullName evidence="2">Metallophosphoesterase</fullName>
    </submittedName>
</protein>
<dbReference type="EMBL" id="CP151767">
    <property type="protein sequence ID" value="WZU68320.1"/>
    <property type="molecule type" value="Genomic_DNA"/>
</dbReference>
<evidence type="ECO:0000259" key="1">
    <source>
        <dbReference type="Pfam" id="PF00149"/>
    </source>
</evidence>
<dbReference type="KEGG" id="yrh:AABB31_05210"/>
<dbReference type="AlphaFoldDB" id="A0AAN0MBR4"/>
<proteinExistence type="predicted"/>
<dbReference type="GO" id="GO:0110154">
    <property type="term" value="P:RNA decapping"/>
    <property type="evidence" value="ECO:0007669"/>
    <property type="project" value="TreeGrafter"/>
</dbReference>
<dbReference type="GO" id="GO:0016791">
    <property type="term" value="F:phosphatase activity"/>
    <property type="evidence" value="ECO:0007669"/>
    <property type="project" value="TreeGrafter"/>
</dbReference>
<accession>A0AAN0MBR4</accession>
<dbReference type="PRINTS" id="PR00114">
    <property type="entry name" value="STPHPHTASE"/>
</dbReference>
<dbReference type="InterPro" id="IPR004843">
    <property type="entry name" value="Calcineurin-like_PHP"/>
</dbReference>
<dbReference type="InterPro" id="IPR029052">
    <property type="entry name" value="Metallo-depent_PP-like"/>
</dbReference>
<reference evidence="2" key="1">
    <citation type="submission" date="2024-08" db="EMBL/GenBank/DDBJ databases">
        <title>Phylogenomic analyses of a clade within the roseobacter group suggest taxonomic reassignments of species of the genera Aestuariivita, Citreicella, Loktanella, Nautella, Pelagibaca, Ruegeria, Thalassobius, Thiobacimonas and Tropicibacter, and the proposal o.</title>
        <authorList>
            <person name="Jeon C.O."/>
        </authorList>
    </citation>
    <scope>NUCLEOTIDE SEQUENCE</scope>
    <source>
        <strain evidence="2">SS1-5</strain>
    </source>
</reference>
<feature type="domain" description="Calcineurin-like phosphoesterase" evidence="1">
    <location>
        <begin position="30"/>
        <end position="219"/>
    </location>
</feature>
<dbReference type="SUPFAM" id="SSF56300">
    <property type="entry name" value="Metallo-dependent phosphatases"/>
    <property type="match status" value="1"/>
</dbReference>
<evidence type="ECO:0000313" key="3">
    <source>
        <dbReference type="Proteomes" id="UP001470809"/>
    </source>
</evidence>
<dbReference type="GO" id="GO:0008803">
    <property type="term" value="F:bis(5'-nucleosyl)-tetraphosphatase (symmetrical) activity"/>
    <property type="evidence" value="ECO:0007669"/>
    <property type="project" value="TreeGrafter"/>
</dbReference>
<dbReference type="GO" id="GO:0005737">
    <property type="term" value="C:cytoplasm"/>
    <property type="evidence" value="ECO:0007669"/>
    <property type="project" value="TreeGrafter"/>
</dbReference>
<dbReference type="Proteomes" id="UP001470809">
    <property type="component" value="Chromosome"/>
</dbReference>
<sequence>MRQLLKAFGRPRRGTNSAEHLVNTIRPDTPFTAIGDIHGRADLLDDLLARLNAPSDQPLIFVGDYVDRGPESAAVLARLFEMQQAGGDQVVCLMGNHEKMLCEFVDDPLGKGARWLVNGGLDTLQSFGVSGLSRRPDPDDAMRACEALEQAMPDGMLSWLRNLPLSWQSGNVWCVHAAMDVEKDPEAQRSRTLLWGHESFLEHSRNDDICVVHGHTIVDAPFNGNSRISIDTGAYFTGNLTAAQISDGQCVFVTT</sequence>
<organism evidence="2 3">
    <name type="scientific">Yoonia rhodophyticola</name>
    <dbReference type="NCBI Taxonomy" id="3137370"/>
    <lineage>
        <taxon>Bacteria</taxon>
        <taxon>Pseudomonadati</taxon>
        <taxon>Pseudomonadota</taxon>
        <taxon>Alphaproteobacteria</taxon>
        <taxon>Rhodobacterales</taxon>
        <taxon>Paracoccaceae</taxon>
        <taxon>Yoonia</taxon>
    </lineage>
</organism>
<evidence type="ECO:0000313" key="2">
    <source>
        <dbReference type="EMBL" id="WZU68320.1"/>
    </source>
</evidence>
<dbReference type="InterPro" id="IPR050126">
    <property type="entry name" value="Ap4A_hydrolase"/>
</dbReference>
<dbReference type="InterPro" id="IPR006186">
    <property type="entry name" value="Ser/Thr-sp_prot-phosphatase"/>
</dbReference>
<dbReference type="Gene3D" id="3.60.21.10">
    <property type="match status" value="1"/>
</dbReference>
<gene>
    <name evidence="2" type="ORF">AABB31_05210</name>
</gene>
<keyword evidence="3" id="KW-1185">Reference proteome</keyword>
<dbReference type="RefSeq" id="WP_342077609.1">
    <property type="nucleotide sequence ID" value="NZ_CP151767.2"/>
</dbReference>
<dbReference type="PANTHER" id="PTHR42850">
    <property type="entry name" value="METALLOPHOSPHOESTERASE"/>
    <property type="match status" value="1"/>
</dbReference>
<dbReference type="Pfam" id="PF00149">
    <property type="entry name" value="Metallophos"/>
    <property type="match status" value="1"/>
</dbReference>